<dbReference type="CDD" id="cd04301">
    <property type="entry name" value="NAT_SF"/>
    <property type="match status" value="1"/>
</dbReference>
<dbReference type="EMBL" id="JBHLTL010000006">
    <property type="protein sequence ID" value="MFC0590174.1"/>
    <property type="molecule type" value="Genomic_DNA"/>
</dbReference>
<dbReference type="InterPro" id="IPR016181">
    <property type="entry name" value="Acyl_CoA_acyltransferase"/>
</dbReference>
<proteinExistence type="predicted"/>
<dbReference type="RefSeq" id="WP_379481860.1">
    <property type="nucleotide sequence ID" value="NZ_JBHLTL010000006.1"/>
</dbReference>
<keyword evidence="2" id="KW-1185">Reference proteome</keyword>
<accession>A0ABV6PK14</accession>
<dbReference type="Gene3D" id="3.40.630.30">
    <property type="match status" value="1"/>
</dbReference>
<sequence length="387" mass="43598">MIVAKADLIISPVETKADRAAFVDLAYRLNATDPAWVPPLRMEALELVTPGKNPFFDHADVELFLARRGDSVVGRISAHIDHLAIAQPAEQGMGPGTGNWGLLEAEDEDIARALIARAEDWLRGKGMNRVLAPLSMSIWEEPGQLTKGFDHAPTVMMGHQPQRYQRYIEALAYTPAKVLKTYELDIVKPFPPLIERIVQSGEKNAKIRIRGVDKSKFDQEAALILHILNDAWSDNWGFVPFTDREIAYAGKKFKPIVREDLIMIAEYEGAPVAFMMTLPDLNEVLKPMGGKLFPFGWVKLLAWLRKPRVRTMRVPLMGVIKQYQSSRLASQLAFMMIEFIRRNAVSRYGATRGEIGWILDDNQGMNAIAEAIDSHVNKEYTIYQKAL</sequence>
<dbReference type="PANTHER" id="PTHR41368:SF1">
    <property type="entry name" value="PROTEIN YGHO"/>
    <property type="match status" value="1"/>
</dbReference>
<dbReference type="InterPro" id="IPR039968">
    <property type="entry name" value="BcerS-like"/>
</dbReference>
<name>A0ABV6PK14_9SPHN</name>
<evidence type="ECO:0000313" key="1">
    <source>
        <dbReference type="EMBL" id="MFC0590174.1"/>
    </source>
</evidence>
<dbReference type="Proteomes" id="UP001589943">
    <property type="component" value="Unassembled WGS sequence"/>
</dbReference>
<evidence type="ECO:0000313" key="2">
    <source>
        <dbReference type="Proteomes" id="UP001589943"/>
    </source>
</evidence>
<organism evidence="1 2">
    <name type="scientific">Novosphingobium aquiterrae</name>
    <dbReference type="NCBI Taxonomy" id="624388"/>
    <lineage>
        <taxon>Bacteria</taxon>
        <taxon>Pseudomonadati</taxon>
        <taxon>Pseudomonadota</taxon>
        <taxon>Alphaproteobacteria</taxon>
        <taxon>Sphingomonadales</taxon>
        <taxon>Sphingomonadaceae</taxon>
        <taxon>Novosphingobium</taxon>
    </lineage>
</organism>
<dbReference type="SUPFAM" id="SSF55729">
    <property type="entry name" value="Acyl-CoA N-acyltransferases (Nat)"/>
    <property type="match status" value="1"/>
</dbReference>
<dbReference type="PANTHER" id="PTHR41368">
    <property type="entry name" value="PROTEIN YGHO"/>
    <property type="match status" value="1"/>
</dbReference>
<protein>
    <submittedName>
        <fullName evidence="1">N-acetyltransferase</fullName>
    </submittedName>
</protein>
<gene>
    <name evidence="1" type="ORF">ACFFF7_12175</name>
</gene>
<reference evidence="1 2" key="1">
    <citation type="submission" date="2024-09" db="EMBL/GenBank/DDBJ databases">
        <authorList>
            <person name="Sun Q."/>
            <person name="Mori K."/>
        </authorList>
    </citation>
    <scope>NUCLEOTIDE SEQUENCE [LARGE SCALE GENOMIC DNA]</scope>
    <source>
        <strain evidence="1 2">NCAIM B.02537</strain>
    </source>
</reference>
<comment type="caution">
    <text evidence="1">The sequence shown here is derived from an EMBL/GenBank/DDBJ whole genome shotgun (WGS) entry which is preliminary data.</text>
</comment>